<keyword evidence="2" id="KW-1185">Reference proteome</keyword>
<proteinExistence type="predicted"/>
<gene>
    <name evidence="1" type="ORF">F511_37634</name>
</gene>
<dbReference type="Proteomes" id="UP000250235">
    <property type="component" value="Unassembled WGS sequence"/>
</dbReference>
<protein>
    <submittedName>
        <fullName evidence="1">Uncharacterized protein</fullName>
    </submittedName>
</protein>
<dbReference type="EMBL" id="KV001817">
    <property type="protein sequence ID" value="KZV38515.1"/>
    <property type="molecule type" value="Genomic_DNA"/>
</dbReference>
<organism evidence="1 2">
    <name type="scientific">Dorcoceras hygrometricum</name>
    <dbReference type="NCBI Taxonomy" id="472368"/>
    <lineage>
        <taxon>Eukaryota</taxon>
        <taxon>Viridiplantae</taxon>
        <taxon>Streptophyta</taxon>
        <taxon>Embryophyta</taxon>
        <taxon>Tracheophyta</taxon>
        <taxon>Spermatophyta</taxon>
        <taxon>Magnoliopsida</taxon>
        <taxon>eudicotyledons</taxon>
        <taxon>Gunneridae</taxon>
        <taxon>Pentapetalae</taxon>
        <taxon>asterids</taxon>
        <taxon>lamiids</taxon>
        <taxon>Lamiales</taxon>
        <taxon>Gesneriaceae</taxon>
        <taxon>Didymocarpoideae</taxon>
        <taxon>Trichosporeae</taxon>
        <taxon>Loxocarpinae</taxon>
        <taxon>Dorcoceras</taxon>
    </lineage>
</organism>
<reference evidence="1 2" key="1">
    <citation type="journal article" date="2015" name="Proc. Natl. Acad. Sci. U.S.A.">
        <title>The resurrection genome of Boea hygrometrica: A blueprint for survival of dehydration.</title>
        <authorList>
            <person name="Xiao L."/>
            <person name="Yang G."/>
            <person name="Zhang L."/>
            <person name="Yang X."/>
            <person name="Zhao S."/>
            <person name="Ji Z."/>
            <person name="Zhou Q."/>
            <person name="Hu M."/>
            <person name="Wang Y."/>
            <person name="Chen M."/>
            <person name="Xu Y."/>
            <person name="Jin H."/>
            <person name="Xiao X."/>
            <person name="Hu G."/>
            <person name="Bao F."/>
            <person name="Hu Y."/>
            <person name="Wan P."/>
            <person name="Li L."/>
            <person name="Deng X."/>
            <person name="Kuang T."/>
            <person name="Xiang C."/>
            <person name="Zhu J.K."/>
            <person name="Oliver M.J."/>
            <person name="He Y."/>
        </authorList>
    </citation>
    <scope>NUCLEOTIDE SEQUENCE [LARGE SCALE GENOMIC DNA]</scope>
    <source>
        <strain evidence="2">cv. XS01</strain>
    </source>
</reference>
<accession>A0A2Z7C2L8</accession>
<evidence type="ECO:0000313" key="2">
    <source>
        <dbReference type="Proteomes" id="UP000250235"/>
    </source>
</evidence>
<name>A0A2Z7C2L8_9LAMI</name>
<sequence length="219" mass="24949">MSSAASREDRDTSRGRSPLLRANFAQSIAGRWLTGCGTLRRRRAAAASIVRRWLGAERRCWRGRASRLARRRARMLSDDDKHPLATLVVARTGGVAAKCKLILSPSDSETTVSLTLLEIKKKQRTKRPKLVKPIPTEMEKAMSKDLSLQDRHSTGQASHHMAKLEDEFLLWAETDRVSELMQRRLLVQFRLYEKQLQEAVDKHRAEFDKAAPSANCYHM</sequence>
<evidence type="ECO:0000313" key="1">
    <source>
        <dbReference type="EMBL" id="KZV38515.1"/>
    </source>
</evidence>
<dbReference type="AlphaFoldDB" id="A0A2Z7C2L8"/>